<feature type="compositionally biased region" description="Basic residues" evidence="1">
    <location>
        <begin position="29"/>
        <end position="38"/>
    </location>
</feature>
<name>A0A8H3C2B7_9AGAM</name>
<dbReference type="EMBL" id="CAJMWW010000469">
    <property type="protein sequence ID" value="CAE6471503.1"/>
    <property type="molecule type" value="Genomic_DNA"/>
</dbReference>
<organism evidence="2 3">
    <name type="scientific">Rhizoctonia solani</name>
    <dbReference type="NCBI Taxonomy" id="456999"/>
    <lineage>
        <taxon>Eukaryota</taxon>
        <taxon>Fungi</taxon>
        <taxon>Dikarya</taxon>
        <taxon>Basidiomycota</taxon>
        <taxon>Agaricomycotina</taxon>
        <taxon>Agaricomycetes</taxon>
        <taxon>Cantharellales</taxon>
        <taxon>Ceratobasidiaceae</taxon>
        <taxon>Rhizoctonia</taxon>
    </lineage>
</organism>
<feature type="region of interest" description="Disordered" evidence="1">
    <location>
        <begin position="28"/>
        <end position="108"/>
    </location>
</feature>
<evidence type="ECO:0000313" key="2">
    <source>
        <dbReference type="EMBL" id="CAE6471503.1"/>
    </source>
</evidence>
<feature type="compositionally biased region" description="Basic and acidic residues" evidence="1">
    <location>
        <begin position="82"/>
        <end position="93"/>
    </location>
</feature>
<evidence type="ECO:0000256" key="1">
    <source>
        <dbReference type="SAM" id="MobiDB-lite"/>
    </source>
</evidence>
<sequence length="217" mass="25206">MSTIARRFPGHEHLVYRSHCDEYISSNTRKTHMRKHGPKATDSDSPSEGGGSEADDMDVQGEMAEGNDEEMQELASQTSHMLARDACPDKQANKPDNVQDEVPELEDNDGFRNINAGDFCKYEQWYAKDHLGEDVEMYKEIDSITMLNWFIDPNTILRFPWLRGFPLNDRVHRCIAWYFHTNFPQWTFHAWLGYIPKHAECWGKLRIPDSGNCIRHT</sequence>
<protein>
    <submittedName>
        <fullName evidence="2">Uncharacterized protein</fullName>
    </submittedName>
</protein>
<feature type="compositionally biased region" description="Acidic residues" evidence="1">
    <location>
        <begin position="53"/>
        <end position="72"/>
    </location>
</feature>
<feature type="compositionally biased region" description="Acidic residues" evidence="1">
    <location>
        <begin position="98"/>
        <end position="108"/>
    </location>
</feature>
<comment type="caution">
    <text evidence="2">The sequence shown here is derived from an EMBL/GenBank/DDBJ whole genome shotgun (WGS) entry which is preliminary data.</text>
</comment>
<reference evidence="2" key="1">
    <citation type="submission" date="2021-01" db="EMBL/GenBank/DDBJ databases">
        <authorList>
            <person name="Kaushik A."/>
        </authorList>
    </citation>
    <scope>NUCLEOTIDE SEQUENCE</scope>
    <source>
        <strain evidence="2">AG3-T5</strain>
    </source>
</reference>
<proteinExistence type="predicted"/>
<evidence type="ECO:0000313" key="3">
    <source>
        <dbReference type="Proteomes" id="UP000663841"/>
    </source>
</evidence>
<dbReference type="AlphaFoldDB" id="A0A8H3C2B7"/>
<dbReference type="OrthoDB" id="184880at2759"/>
<dbReference type="Proteomes" id="UP000663841">
    <property type="component" value="Unassembled WGS sequence"/>
</dbReference>
<gene>
    <name evidence="2" type="ORF">RDB_LOCUS178298</name>
</gene>
<accession>A0A8H3C2B7</accession>